<evidence type="ECO:0000256" key="1">
    <source>
        <dbReference type="SAM" id="Phobius"/>
    </source>
</evidence>
<dbReference type="AlphaFoldDB" id="A0A1D8NBP9"/>
<accession>A0A1D8NBP9</accession>
<organism evidence="2 4">
    <name type="scientific">Yarrowia lipolytica</name>
    <name type="common">Candida lipolytica</name>
    <dbReference type="NCBI Taxonomy" id="4952"/>
    <lineage>
        <taxon>Eukaryota</taxon>
        <taxon>Fungi</taxon>
        <taxon>Dikarya</taxon>
        <taxon>Ascomycota</taxon>
        <taxon>Saccharomycotina</taxon>
        <taxon>Dipodascomycetes</taxon>
        <taxon>Dipodascales</taxon>
        <taxon>Dipodascales incertae sedis</taxon>
        <taxon>Yarrowia</taxon>
    </lineage>
</organism>
<dbReference type="Proteomes" id="UP000256601">
    <property type="component" value="Unassembled WGS sequence"/>
</dbReference>
<gene>
    <name evidence="3" type="ORF">B0I71DRAFT_131893</name>
    <name evidence="2" type="ORF">YALI1_C26027g</name>
</gene>
<keyword evidence="1" id="KW-0472">Membrane</keyword>
<sequence length="121" mass="13906">MNPATSMACVQIIMSSHFSYAGSMEAQDNYDMFDIDFDRPYRRWFYLGFLVPVLWVYLALKGGIELWKLSRTNISPHAPTAIELHAQKLSCVGSWVTNSVCGLVFYAVCGWTLYMMVMSRW</sequence>
<reference evidence="3 5" key="2">
    <citation type="submission" date="2018-07" db="EMBL/GenBank/DDBJ databases">
        <title>Draft Genome Assemblies for Five Robust Yarrowia lipolytica Strains Exhibiting High Lipid Production and Pentose Sugar Utilization and Sugar Alcohol Secretion from Undetoxified Lignocellulosic Biomass Hydrolysates.</title>
        <authorList>
            <consortium name="DOE Joint Genome Institute"/>
            <person name="Walker C."/>
            <person name="Ryu S."/>
            <person name="Na H."/>
            <person name="Zane M."/>
            <person name="LaButti K."/>
            <person name="Lipzen A."/>
            <person name="Haridas S."/>
            <person name="Barry K."/>
            <person name="Grigoriev I.V."/>
            <person name="Quarterman J."/>
            <person name="Slininger P."/>
            <person name="Dien B."/>
            <person name="Trinh C.T."/>
        </authorList>
    </citation>
    <scope>NUCLEOTIDE SEQUENCE [LARGE SCALE GENOMIC DNA]</scope>
    <source>
        <strain evidence="3 5">YB392</strain>
    </source>
</reference>
<feature type="transmembrane region" description="Helical" evidence="1">
    <location>
        <begin position="95"/>
        <end position="117"/>
    </location>
</feature>
<proteinExistence type="predicted"/>
<name>A0A1D8NBP9_YARLL</name>
<evidence type="ECO:0000313" key="2">
    <source>
        <dbReference type="EMBL" id="AOW03064.1"/>
    </source>
</evidence>
<dbReference type="VEuPathDB" id="FungiDB:YALI0_C18777g"/>
<dbReference type="VEuPathDB" id="FungiDB:YALI1_C26027g"/>
<keyword evidence="1" id="KW-1133">Transmembrane helix</keyword>
<reference evidence="2 4" key="1">
    <citation type="journal article" date="2016" name="PLoS ONE">
        <title>Sequence Assembly of Yarrowia lipolytica Strain W29/CLIB89 Shows Transposable Element Diversity.</title>
        <authorList>
            <person name="Magnan C."/>
            <person name="Yu J."/>
            <person name="Chang I."/>
            <person name="Jahn E."/>
            <person name="Kanomata Y."/>
            <person name="Wu J."/>
            <person name="Zeller M."/>
            <person name="Oakes M."/>
            <person name="Baldi P."/>
            <person name="Sandmeyer S."/>
        </authorList>
    </citation>
    <scope>NUCLEOTIDE SEQUENCE [LARGE SCALE GENOMIC DNA]</scope>
    <source>
        <strain evidence="2">CLIB89</strain>
        <strain evidence="4">CLIB89(W29)</strain>
    </source>
</reference>
<keyword evidence="1" id="KW-0812">Transmembrane</keyword>
<evidence type="ECO:0000313" key="4">
    <source>
        <dbReference type="Proteomes" id="UP000182444"/>
    </source>
</evidence>
<dbReference type="EMBL" id="KZ858992">
    <property type="protein sequence ID" value="RDW25847.1"/>
    <property type="molecule type" value="Genomic_DNA"/>
</dbReference>
<dbReference type="Proteomes" id="UP000182444">
    <property type="component" value="Chromosome 1C"/>
</dbReference>
<dbReference type="GeneID" id="2909964"/>
<evidence type="ECO:0000313" key="3">
    <source>
        <dbReference type="EMBL" id="RDW25847.1"/>
    </source>
</evidence>
<evidence type="ECO:0000313" key="5">
    <source>
        <dbReference type="Proteomes" id="UP000256601"/>
    </source>
</evidence>
<dbReference type="KEGG" id="yli:2909964"/>
<dbReference type="EMBL" id="CP017555">
    <property type="protein sequence ID" value="AOW03064.1"/>
    <property type="molecule type" value="Genomic_DNA"/>
</dbReference>
<protein>
    <submittedName>
        <fullName evidence="2">Uncharacterized protein</fullName>
    </submittedName>
</protein>
<feature type="transmembrane region" description="Helical" evidence="1">
    <location>
        <begin position="45"/>
        <end position="64"/>
    </location>
</feature>